<evidence type="ECO:0000256" key="5">
    <source>
        <dbReference type="ARBA" id="ARBA00023163"/>
    </source>
</evidence>
<keyword evidence="4" id="KW-0805">Transcription regulation</keyword>
<feature type="domain" description="Cyclin-like" evidence="7">
    <location>
        <begin position="260"/>
        <end position="341"/>
    </location>
</feature>
<dbReference type="SMART" id="SM00385">
    <property type="entry name" value="CYCLIN"/>
    <property type="match status" value="2"/>
</dbReference>
<dbReference type="PANTHER" id="PTHR11618:SF13">
    <property type="entry name" value="TRANSCRIPTION INITIATION FACTOR IIB"/>
    <property type="match status" value="1"/>
</dbReference>
<evidence type="ECO:0000313" key="9">
    <source>
        <dbReference type="Proteomes" id="UP001140094"/>
    </source>
</evidence>
<dbReference type="InterPro" id="IPR013150">
    <property type="entry name" value="TFIIB_cyclin"/>
</dbReference>
<dbReference type="Pfam" id="PF00382">
    <property type="entry name" value="TFIIB"/>
    <property type="match status" value="2"/>
</dbReference>
<feature type="domain" description="Cyclin-like" evidence="7">
    <location>
        <begin position="166"/>
        <end position="247"/>
    </location>
</feature>
<dbReference type="Gene3D" id="2.20.25.10">
    <property type="match status" value="1"/>
</dbReference>
<protein>
    <recommendedName>
        <fullName evidence="2">Transcription initiation factor IIB</fullName>
    </recommendedName>
</protein>
<dbReference type="Proteomes" id="UP001140094">
    <property type="component" value="Unassembled WGS sequence"/>
</dbReference>
<dbReference type="AlphaFoldDB" id="A0A9W8LUR9"/>
<dbReference type="SUPFAM" id="SSF47954">
    <property type="entry name" value="Cyclin-like"/>
    <property type="match status" value="2"/>
</dbReference>
<dbReference type="SUPFAM" id="SSF57783">
    <property type="entry name" value="Zinc beta-ribbon"/>
    <property type="match status" value="1"/>
</dbReference>
<dbReference type="GO" id="GO:0006367">
    <property type="term" value="P:transcription initiation at RNA polymerase II promoter"/>
    <property type="evidence" value="ECO:0007669"/>
    <property type="project" value="TreeGrafter"/>
</dbReference>
<dbReference type="GO" id="GO:0005634">
    <property type="term" value="C:nucleus"/>
    <property type="evidence" value="ECO:0007669"/>
    <property type="project" value="TreeGrafter"/>
</dbReference>
<dbReference type="InterPro" id="IPR013763">
    <property type="entry name" value="Cyclin-like_dom"/>
</dbReference>
<dbReference type="InterPro" id="IPR036915">
    <property type="entry name" value="Cyclin-like_sf"/>
</dbReference>
<evidence type="ECO:0000256" key="1">
    <source>
        <dbReference type="ARBA" id="ARBA00010857"/>
    </source>
</evidence>
<evidence type="ECO:0000256" key="6">
    <source>
        <dbReference type="SAM" id="MobiDB-lite"/>
    </source>
</evidence>
<dbReference type="PANTHER" id="PTHR11618">
    <property type="entry name" value="TRANSCRIPTION INITIATION FACTOR IIB-RELATED"/>
    <property type="match status" value="1"/>
</dbReference>
<dbReference type="GO" id="GO:0016251">
    <property type="term" value="F:RNA polymerase II general transcription initiation factor activity"/>
    <property type="evidence" value="ECO:0007669"/>
    <property type="project" value="TreeGrafter"/>
</dbReference>
<keyword evidence="3" id="KW-0677">Repeat</keyword>
<dbReference type="GO" id="GO:0097550">
    <property type="term" value="C:transcription preinitiation complex"/>
    <property type="evidence" value="ECO:0007669"/>
    <property type="project" value="TreeGrafter"/>
</dbReference>
<dbReference type="PRINTS" id="PR00685">
    <property type="entry name" value="TIFACTORIIB"/>
</dbReference>
<dbReference type="GO" id="GO:0070897">
    <property type="term" value="P:transcription preinitiation complex assembly"/>
    <property type="evidence" value="ECO:0007669"/>
    <property type="project" value="InterPro"/>
</dbReference>
<comment type="similarity">
    <text evidence="1">Belongs to the TFIIB family.</text>
</comment>
<accession>A0A9W8LUR9</accession>
<gene>
    <name evidence="8" type="primary">SUA7_1</name>
    <name evidence="8" type="ORF">H4R20_001613</name>
</gene>
<proteinExistence type="inferred from homology"/>
<evidence type="ECO:0000313" key="8">
    <source>
        <dbReference type="EMBL" id="KAJ2806631.1"/>
    </source>
</evidence>
<feature type="region of interest" description="Disordered" evidence="6">
    <location>
        <begin position="111"/>
        <end position="131"/>
    </location>
</feature>
<organism evidence="8 9">
    <name type="scientific">Coemansia guatemalensis</name>
    <dbReference type="NCBI Taxonomy" id="2761395"/>
    <lineage>
        <taxon>Eukaryota</taxon>
        <taxon>Fungi</taxon>
        <taxon>Fungi incertae sedis</taxon>
        <taxon>Zoopagomycota</taxon>
        <taxon>Kickxellomycotina</taxon>
        <taxon>Kickxellomycetes</taxon>
        <taxon>Kickxellales</taxon>
        <taxon>Kickxellaceae</taxon>
        <taxon>Coemansia</taxon>
    </lineage>
</organism>
<dbReference type="CDD" id="cd20551">
    <property type="entry name" value="CYCLIN_TFIIB_rpt1"/>
    <property type="match status" value="1"/>
</dbReference>
<comment type="caution">
    <text evidence="8">The sequence shown here is derived from an EMBL/GenBank/DDBJ whole genome shotgun (WGS) entry which is preliminary data.</text>
</comment>
<evidence type="ECO:0000256" key="3">
    <source>
        <dbReference type="ARBA" id="ARBA00022737"/>
    </source>
</evidence>
<name>A0A9W8LUR9_9FUNG</name>
<dbReference type="PROSITE" id="PS00782">
    <property type="entry name" value="TFIIB"/>
    <property type="match status" value="2"/>
</dbReference>
<evidence type="ECO:0000256" key="4">
    <source>
        <dbReference type="ARBA" id="ARBA00023015"/>
    </source>
</evidence>
<feature type="compositionally biased region" description="Low complexity" evidence="6">
    <location>
        <begin position="115"/>
        <end position="129"/>
    </location>
</feature>
<dbReference type="InterPro" id="IPR000812">
    <property type="entry name" value="TFIIB"/>
</dbReference>
<dbReference type="InterPro" id="IPR023486">
    <property type="entry name" value="TFIIB_CS"/>
</dbReference>
<evidence type="ECO:0000259" key="7">
    <source>
        <dbReference type="SMART" id="SM00385"/>
    </source>
</evidence>
<keyword evidence="5" id="KW-0804">Transcription</keyword>
<dbReference type="OrthoDB" id="25790at2759"/>
<keyword evidence="9" id="KW-1185">Reference proteome</keyword>
<sequence>MPSTELVAPHQELLPSRTKIDASFSKTTTAATTAAVTAICANCRSLPSNIVHDFGQDALICTDCNAEVEDCLIGSRSEWREGASRPPQISENTGALILASPFSLGSIYTRTDDAGNGNRSGSSSISGSSSDKDIALSQALRSRTHTTRAVAQRLERHERNISKAFAEITAICVTMDLPQYVRETARELYRRVEDEKLHRGKNNDAIVATCIFLACRQKAVPRTFKEICTLTRVPRKEIGRTFKYLKEKLGAETGSMSSDDLMARFCSNLSLLSTAQECAILLNQTTKERDTLAGKSPVSIAGACIYMASHLVGQPRDARVISHVAGVSEVTIKNAYKLLFADREHLLSPQVVAVDPMASVEYLPIP</sequence>
<evidence type="ECO:0000256" key="2">
    <source>
        <dbReference type="ARBA" id="ARBA00013932"/>
    </source>
</evidence>
<dbReference type="Gene3D" id="1.10.472.10">
    <property type="entry name" value="Cyclin-like"/>
    <property type="match status" value="2"/>
</dbReference>
<dbReference type="GO" id="GO:0017025">
    <property type="term" value="F:TBP-class protein binding"/>
    <property type="evidence" value="ECO:0007669"/>
    <property type="project" value="InterPro"/>
</dbReference>
<reference evidence="8" key="1">
    <citation type="submission" date="2022-07" db="EMBL/GenBank/DDBJ databases">
        <title>Phylogenomic reconstructions and comparative analyses of Kickxellomycotina fungi.</title>
        <authorList>
            <person name="Reynolds N.K."/>
            <person name="Stajich J.E."/>
            <person name="Barry K."/>
            <person name="Grigoriev I.V."/>
            <person name="Crous P."/>
            <person name="Smith M.E."/>
        </authorList>
    </citation>
    <scope>NUCLEOTIDE SEQUENCE</scope>
    <source>
        <strain evidence="8">NRRL 1565</strain>
    </source>
</reference>
<dbReference type="EMBL" id="JANBUO010000173">
    <property type="protein sequence ID" value="KAJ2806631.1"/>
    <property type="molecule type" value="Genomic_DNA"/>
</dbReference>